<dbReference type="PANTHER" id="PTHR10098">
    <property type="entry name" value="RAPSYN-RELATED"/>
    <property type="match status" value="1"/>
</dbReference>
<evidence type="ECO:0000256" key="1">
    <source>
        <dbReference type="SAM" id="MobiDB-lite"/>
    </source>
</evidence>
<protein>
    <submittedName>
        <fullName evidence="2">Uncharacterized protein</fullName>
    </submittedName>
</protein>
<evidence type="ECO:0000313" key="3">
    <source>
        <dbReference type="Proteomes" id="UP000051717"/>
    </source>
</evidence>
<comment type="caution">
    <text evidence="2">The sequence shown here is derived from an EMBL/GenBank/DDBJ whole genome shotgun (WGS) entry which is preliminary data.</text>
</comment>
<organism evidence="2 3">
    <name type="scientific">candidate division TA06 bacterium SM23_40</name>
    <dbReference type="NCBI Taxonomy" id="1703774"/>
    <lineage>
        <taxon>Bacteria</taxon>
        <taxon>Bacteria division TA06</taxon>
    </lineage>
</organism>
<dbReference type="InterPro" id="IPR019734">
    <property type="entry name" value="TPR_rpt"/>
</dbReference>
<dbReference type="Gene3D" id="1.25.40.10">
    <property type="entry name" value="Tetratricopeptide repeat domain"/>
    <property type="match status" value="2"/>
</dbReference>
<gene>
    <name evidence="2" type="ORF">AMJ82_11795</name>
</gene>
<reference evidence="2 3" key="1">
    <citation type="journal article" date="2015" name="Microbiome">
        <title>Genomic resolution of linkages in carbon, nitrogen, and sulfur cycling among widespread estuary sediment bacteria.</title>
        <authorList>
            <person name="Baker B.J."/>
            <person name="Lazar C.S."/>
            <person name="Teske A.P."/>
            <person name="Dick G.J."/>
        </authorList>
    </citation>
    <scope>NUCLEOTIDE SEQUENCE [LARGE SCALE GENOMIC DNA]</scope>
    <source>
        <strain evidence="2">SM23_40</strain>
    </source>
</reference>
<dbReference type="AlphaFoldDB" id="A0A0S8G2U4"/>
<name>A0A0S8G2U4_UNCT6</name>
<proteinExistence type="predicted"/>
<dbReference type="Proteomes" id="UP000051717">
    <property type="component" value="Unassembled WGS sequence"/>
</dbReference>
<dbReference type="InterPro" id="IPR011990">
    <property type="entry name" value="TPR-like_helical_dom_sf"/>
</dbReference>
<accession>A0A0S8G2U4</accession>
<feature type="region of interest" description="Disordered" evidence="1">
    <location>
        <begin position="1"/>
        <end position="29"/>
    </location>
</feature>
<dbReference type="EMBL" id="LJUI01000165">
    <property type="protein sequence ID" value="KPK66452.1"/>
    <property type="molecule type" value="Genomic_DNA"/>
</dbReference>
<sequence>MNEGGSEVLGELPVGGKLGSPRAKRDEIETSGRYREALSELEDLSRTIDPHAEPFEWADLLAVRGQVYLRLGRLADAIRDCEEAYEILRLTDRHETVGLVMLTLGNALLSTGAIDRARSCLQDSVSTFRRFGDETLAVWCSNQLARAFLIMGEWRVALKHLETGLAYAERGADDRRVRMFCTNIGTVNRMLGDWVKAGHYYDRAAKLLKELQNQYPEDVFLLFKCRILAVTGALRTLQRRWEEARTLLRQALEISRDLGVEREEALVHEYWGDLEFAAGNPELALEFFEKARHILERIAPRGDVVNEVYRRLSEVQLVLGSHAEAETFARQALEISKALGDRAEEATSYRALAMALWRQNRI</sequence>
<dbReference type="Pfam" id="PF13424">
    <property type="entry name" value="TPR_12"/>
    <property type="match status" value="3"/>
</dbReference>
<dbReference type="SUPFAM" id="SSF48452">
    <property type="entry name" value="TPR-like"/>
    <property type="match status" value="2"/>
</dbReference>
<feature type="non-terminal residue" evidence="2">
    <location>
        <position position="362"/>
    </location>
</feature>
<evidence type="ECO:0000313" key="2">
    <source>
        <dbReference type="EMBL" id="KPK66452.1"/>
    </source>
</evidence>
<dbReference type="SMART" id="SM00028">
    <property type="entry name" value="TPR"/>
    <property type="match status" value="7"/>
</dbReference>